<accession>A0A5B7JHM6</accession>
<proteinExistence type="predicted"/>
<keyword evidence="2" id="KW-1185">Reference proteome</keyword>
<dbReference type="AlphaFoldDB" id="A0A5B7JHM6"/>
<sequence length="59" mass="6221">MTVWSEGVGGCGRGCAWRGVAGVGCEGCRGRQATGGRAVPRRHMALLQARRRPRVTPDG</sequence>
<dbReference type="Proteomes" id="UP000324222">
    <property type="component" value="Unassembled WGS sequence"/>
</dbReference>
<evidence type="ECO:0000313" key="2">
    <source>
        <dbReference type="Proteomes" id="UP000324222"/>
    </source>
</evidence>
<gene>
    <name evidence="1" type="ORF">E2C01_092891</name>
</gene>
<organism evidence="1 2">
    <name type="scientific">Portunus trituberculatus</name>
    <name type="common">Swimming crab</name>
    <name type="synonym">Neptunus trituberculatus</name>
    <dbReference type="NCBI Taxonomy" id="210409"/>
    <lineage>
        <taxon>Eukaryota</taxon>
        <taxon>Metazoa</taxon>
        <taxon>Ecdysozoa</taxon>
        <taxon>Arthropoda</taxon>
        <taxon>Crustacea</taxon>
        <taxon>Multicrustacea</taxon>
        <taxon>Malacostraca</taxon>
        <taxon>Eumalacostraca</taxon>
        <taxon>Eucarida</taxon>
        <taxon>Decapoda</taxon>
        <taxon>Pleocyemata</taxon>
        <taxon>Brachyura</taxon>
        <taxon>Eubrachyura</taxon>
        <taxon>Portunoidea</taxon>
        <taxon>Portunidae</taxon>
        <taxon>Portuninae</taxon>
        <taxon>Portunus</taxon>
    </lineage>
</organism>
<evidence type="ECO:0000313" key="1">
    <source>
        <dbReference type="EMBL" id="MPC97571.1"/>
    </source>
</evidence>
<comment type="caution">
    <text evidence="1">The sequence shown here is derived from an EMBL/GenBank/DDBJ whole genome shotgun (WGS) entry which is preliminary data.</text>
</comment>
<name>A0A5B7JHM6_PORTR</name>
<protein>
    <submittedName>
        <fullName evidence="1">Uncharacterized protein</fullName>
    </submittedName>
</protein>
<dbReference type="EMBL" id="VSRR010110540">
    <property type="protein sequence ID" value="MPC97571.1"/>
    <property type="molecule type" value="Genomic_DNA"/>
</dbReference>
<reference evidence="1 2" key="1">
    <citation type="submission" date="2019-05" db="EMBL/GenBank/DDBJ databases">
        <title>Another draft genome of Portunus trituberculatus and its Hox gene families provides insights of decapod evolution.</title>
        <authorList>
            <person name="Jeong J.-H."/>
            <person name="Song I."/>
            <person name="Kim S."/>
            <person name="Choi T."/>
            <person name="Kim D."/>
            <person name="Ryu S."/>
            <person name="Kim W."/>
        </authorList>
    </citation>
    <scope>NUCLEOTIDE SEQUENCE [LARGE SCALE GENOMIC DNA]</scope>
    <source>
        <tissue evidence="1">Muscle</tissue>
    </source>
</reference>